<evidence type="ECO:0000256" key="2">
    <source>
        <dbReference type="ARBA" id="ARBA00022679"/>
    </source>
</evidence>
<dbReference type="PANTHER" id="PTHR11548:SF9">
    <property type="entry name" value="THYMIDYLATE SYNTHASE"/>
    <property type="match status" value="1"/>
</dbReference>
<evidence type="ECO:0000259" key="3">
    <source>
        <dbReference type="Pfam" id="PF00303"/>
    </source>
</evidence>
<dbReference type="Proteomes" id="UP001515780">
    <property type="component" value="Unassembled WGS sequence"/>
</dbReference>
<dbReference type="CDD" id="cd00351">
    <property type="entry name" value="TS_Pyrimidine_HMase"/>
    <property type="match status" value="1"/>
</dbReference>
<proteinExistence type="predicted"/>
<gene>
    <name evidence="4" type="ORF">F3J37_26295</name>
</gene>
<keyword evidence="2" id="KW-0808">Transferase</keyword>
<reference evidence="4 5" key="1">
    <citation type="journal article" date="2019" name="bioRxiv">
        <title>Bacteria contribute to plant secondary compound degradation in a generalist herbivore system.</title>
        <authorList>
            <person name="Francoeur C.B."/>
            <person name="Khadempour L."/>
            <person name="Moreira-Soto R.D."/>
            <person name="Gotting K."/>
            <person name="Book A.J."/>
            <person name="Pinto-Tomas A.A."/>
            <person name="Keefover-Ring K."/>
            <person name="Currie C.R."/>
        </authorList>
    </citation>
    <scope>NUCLEOTIDE SEQUENCE [LARGE SCALE GENOMIC DNA]</scope>
    <source>
        <strain evidence="4">Al-1710</strain>
    </source>
</reference>
<sequence>MVSGTLPTALTWMTNVEIEKKTIDDVMRAVFENILSNGVPVETTRGPTKEILGTHIILSNPICRISRTESRGKIFTCLGELMWYLSGSDEVESIRYYISKYQDSAESDGTINGAYGPRLFGTKNGINQIENVIRLLKKRNTSRRAAIQLFDANDIAHPFVDVPCTVGLQFAIRNDSLDMFTFMRSNDARAGLVHDIFAFTMLQEMIAKTLGLNLGVYRHYAASLHIYTEDIPLVEAALKEGYAPSAPVMMAMPTEDINHYLCIIVDAEKRIREGDIPDIDTLSLSEYWKDVLRMLAIFRCKKDKDLPAARSIAGKLQNQSYKIYLEWL</sequence>
<keyword evidence="1" id="KW-0489">Methyltransferase</keyword>
<evidence type="ECO:0000256" key="1">
    <source>
        <dbReference type="ARBA" id="ARBA00022603"/>
    </source>
</evidence>
<keyword evidence="5" id="KW-1185">Reference proteome</keyword>
<dbReference type="Gene3D" id="3.30.572.10">
    <property type="entry name" value="Thymidylate synthase/dCMP hydroxymethylase domain"/>
    <property type="match status" value="1"/>
</dbReference>
<evidence type="ECO:0000313" key="5">
    <source>
        <dbReference type="Proteomes" id="UP001515780"/>
    </source>
</evidence>
<dbReference type="InterPro" id="IPR036926">
    <property type="entry name" value="Thymidate_synth/dCMP_Mease_sf"/>
</dbReference>
<dbReference type="PANTHER" id="PTHR11548">
    <property type="entry name" value="THYMIDYLATE SYNTHASE 1"/>
    <property type="match status" value="1"/>
</dbReference>
<name>A0ABX0RX90_9GAMM</name>
<accession>A0ABX0RX90</accession>
<comment type="caution">
    <text evidence="4">The sequence shown here is derived from an EMBL/GenBank/DDBJ whole genome shotgun (WGS) entry which is preliminary data.</text>
</comment>
<dbReference type="InterPro" id="IPR045097">
    <property type="entry name" value="Thymidate_synth/dCMP_Mease"/>
</dbReference>
<dbReference type="SUPFAM" id="SSF55831">
    <property type="entry name" value="Thymidylate synthase/dCMP hydroxymethylase"/>
    <property type="match status" value="1"/>
</dbReference>
<feature type="domain" description="Thymidylate synthase/dCMP hydroxymethylase" evidence="3">
    <location>
        <begin position="74"/>
        <end position="250"/>
    </location>
</feature>
<protein>
    <submittedName>
        <fullName evidence="4">Thymidylate synthase</fullName>
    </submittedName>
</protein>
<dbReference type="Pfam" id="PF00303">
    <property type="entry name" value="Thymidylat_synt"/>
    <property type="match status" value="1"/>
</dbReference>
<dbReference type="EMBL" id="VWXC01000032">
    <property type="protein sequence ID" value="NIG22167.1"/>
    <property type="molecule type" value="Genomic_DNA"/>
</dbReference>
<dbReference type="InterPro" id="IPR023451">
    <property type="entry name" value="Thymidate_synth/dCMP_Mease_dom"/>
</dbReference>
<organism evidence="4 5">
    <name type="scientific">Candidatus Pantoea communis</name>
    <dbReference type="NCBI Taxonomy" id="2608354"/>
    <lineage>
        <taxon>Bacteria</taxon>
        <taxon>Pseudomonadati</taxon>
        <taxon>Pseudomonadota</taxon>
        <taxon>Gammaproteobacteria</taxon>
        <taxon>Enterobacterales</taxon>
        <taxon>Erwiniaceae</taxon>
        <taxon>Pantoea</taxon>
    </lineage>
</organism>
<evidence type="ECO:0000313" key="4">
    <source>
        <dbReference type="EMBL" id="NIG22167.1"/>
    </source>
</evidence>